<reference evidence="1" key="1">
    <citation type="submission" date="2020-06" db="EMBL/GenBank/DDBJ databases">
        <authorList>
            <person name="Li T."/>
            <person name="Hu X."/>
            <person name="Zhang T."/>
            <person name="Song X."/>
            <person name="Zhang H."/>
            <person name="Dai N."/>
            <person name="Sheng W."/>
            <person name="Hou X."/>
            <person name="Wei L."/>
        </authorList>
    </citation>
    <scope>NUCLEOTIDE SEQUENCE</scope>
    <source>
        <strain evidence="1">KEN1</strain>
        <tissue evidence="1">Leaf</tissue>
    </source>
</reference>
<dbReference type="AlphaFoldDB" id="A0AAW2WQQ5"/>
<organism evidence="1">
    <name type="scientific">Sesamum latifolium</name>
    <dbReference type="NCBI Taxonomy" id="2727402"/>
    <lineage>
        <taxon>Eukaryota</taxon>
        <taxon>Viridiplantae</taxon>
        <taxon>Streptophyta</taxon>
        <taxon>Embryophyta</taxon>
        <taxon>Tracheophyta</taxon>
        <taxon>Spermatophyta</taxon>
        <taxon>Magnoliopsida</taxon>
        <taxon>eudicotyledons</taxon>
        <taxon>Gunneridae</taxon>
        <taxon>Pentapetalae</taxon>
        <taxon>asterids</taxon>
        <taxon>lamiids</taxon>
        <taxon>Lamiales</taxon>
        <taxon>Pedaliaceae</taxon>
        <taxon>Sesamum</taxon>
    </lineage>
</organism>
<gene>
    <name evidence="1" type="ORF">Slati_2137400</name>
</gene>
<protein>
    <submittedName>
        <fullName evidence="1">Uncharacterized protein</fullName>
    </submittedName>
</protein>
<sequence>MDNEFGEVPRGHELYKGILSLDSSNLIGSWLSVGQTRSHHQCIRSIRMTGSALNGWWRRRGTEVN</sequence>
<reference evidence="1" key="2">
    <citation type="journal article" date="2024" name="Plant">
        <title>Genomic evolution and insights into agronomic trait innovations of Sesamum species.</title>
        <authorList>
            <person name="Miao H."/>
            <person name="Wang L."/>
            <person name="Qu L."/>
            <person name="Liu H."/>
            <person name="Sun Y."/>
            <person name="Le M."/>
            <person name="Wang Q."/>
            <person name="Wei S."/>
            <person name="Zheng Y."/>
            <person name="Lin W."/>
            <person name="Duan Y."/>
            <person name="Cao H."/>
            <person name="Xiong S."/>
            <person name="Wang X."/>
            <person name="Wei L."/>
            <person name="Li C."/>
            <person name="Ma Q."/>
            <person name="Ju M."/>
            <person name="Zhao R."/>
            <person name="Li G."/>
            <person name="Mu C."/>
            <person name="Tian Q."/>
            <person name="Mei H."/>
            <person name="Zhang T."/>
            <person name="Gao T."/>
            <person name="Zhang H."/>
        </authorList>
    </citation>
    <scope>NUCLEOTIDE SEQUENCE</scope>
    <source>
        <strain evidence="1">KEN1</strain>
    </source>
</reference>
<comment type="caution">
    <text evidence="1">The sequence shown here is derived from an EMBL/GenBank/DDBJ whole genome shotgun (WGS) entry which is preliminary data.</text>
</comment>
<dbReference type="EMBL" id="JACGWN010000007">
    <property type="protein sequence ID" value="KAL0444147.1"/>
    <property type="molecule type" value="Genomic_DNA"/>
</dbReference>
<proteinExistence type="predicted"/>
<name>A0AAW2WQQ5_9LAMI</name>
<evidence type="ECO:0000313" key="1">
    <source>
        <dbReference type="EMBL" id="KAL0444147.1"/>
    </source>
</evidence>
<accession>A0AAW2WQQ5</accession>